<accession>A0A7S1NSW5</accession>
<name>A0A7S1NSW5_9EUGL</name>
<evidence type="ECO:0000313" key="1">
    <source>
        <dbReference type="EMBL" id="CAD9039043.1"/>
    </source>
</evidence>
<proteinExistence type="predicted"/>
<organism evidence="1">
    <name type="scientific">Eutreptiella gymnastica</name>
    <dbReference type="NCBI Taxonomy" id="73025"/>
    <lineage>
        <taxon>Eukaryota</taxon>
        <taxon>Discoba</taxon>
        <taxon>Euglenozoa</taxon>
        <taxon>Euglenida</taxon>
        <taxon>Spirocuta</taxon>
        <taxon>Euglenophyceae</taxon>
        <taxon>Eutreptiales</taxon>
        <taxon>Eutreptiaceae</taxon>
        <taxon>Eutreptiella</taxon>
    </lineage>
</organism>
<protein>
    <submittedName>
        <fullName evidence="1">Uncharacterized protein</fullName>
    </submittedName>
</protein>
<dbReference type="AlphaFoldDB" id="A0A7S1NSW5"/>
<gene>
    <name evidence="1" type="ORF">EGYM00392_LOCUS50206</name>
</gene>
<sequence>MGHRMGGYRDRWTDQGRAMGMLGHCGQARESALSPIFGEIYEYPTLFVTTQRRVTPLMTHILFFETSLSRASEMYQMTLCLPATQEKFFPVHWKLAHNQPTGPWKLSFDRALIFSVNLVNLKCL</sequence>
<dbReference type="EMBL" id="HBGA01135298">
    <property type="protein sequence ID" value="CAD9039043.1"/>
    <property type="molecule type" value="Transcribed_RNA"/>
</dbReference>
<reference evidence="1" key="1">
    <citation type="submission" date="2021-01" db="EMBL/GenBank/DDBJ databases">
        <authorList>
            <person name="Corre E."/>
            <person name="Pelletier E."/>
            <person name="Niang G."/>
            <person name="Scheremetjew M."/>
            <person name="Finn R."/>
            <person name="Kale V."/>
            <person name="Holt S."/>
            <person name="Cochrane G."/>
            <person name="Meng A."/>
            <person name="Brown T."/>
            <person name="Cohen L."/>
        </authorList>
    </citation>
    <scope>NUCLEOTIDE SEQUENCE</scope>
    <source>
        <strain evidence="1">NIES-381</strain>
    </source>
</reference>